<accession>A0ABT3IJ58</accession>
<evidence type="ECO:0000313" key="1">
    <source>
        <dbReference type="EMBL" id="MCW3483978.1"/>
    </source>
</evidence>
<dbReference type="Proteomes" id="UP001207742">
    <property type="component" value="Unassembled WGS sequence"/>
</dbReference>
<proteinExistence type="predicted"/>
<evidence type="ECO:0000313" key="2">
    <source>
        <dbReference type="Proteomes" id="UP001207742"/>
    </source>
</evidence>
<reference evidence="1 2" key="1">
    <citation type="submission" date="2022-10" db="EMBL/GenBank/DDBJ databases">
        <title>Chitinophaga nivalis PC15 sp. nov., isolated from Pyeongchang county, South Korea.</title>
        <authorList>
            <person name="Trinh H.N."/>
        </authorList>
    </citation>
    <scope>NUCLEOTIDE SEQUENCE [LARGE SCALE GENOMIC DNA]</scope>
    <source>
        <strain evidence="1 2">PC14</strain>
    </source>
</reference>
<keyword evidence="2" id="KW-1185">Reference proteome</keyword>
<dbReference type="EMBL" id="JAPDNS010000001">
    <property type="protein sequence ID" value="MCW3483978.1"/>
    <property type="molecule type" value="Genomic_DNA"/>
</dbReference>
<sequence>MKKQSPSKLQLKKIRIAALQPVQPEQIRGGAPTTTVQSITCPGNEACYSGIIACESVRICNA</sequence>
<gene>
    <name evidence="1" type="ORF">OL497_08745</name>
</gene>
<dbReference type="RefSeq" id="WP_264729497.1">
    <property type="nucleotide sequence ID" value="NZ_JAPDNR010000001.1"/>
</dbReference>
<protein>
    <submittedName>
        <fullName evidence="1">Class I lanthipeptide</fullName>
    </submittedName>
</protein>
<comment type="caution">
    <text evidence="1">The sequence shown here is derived from an EMBL/GenBank/DDBJ whole genome shotgun (WGS) entry which is preliminary data.</text>
</comment>
<organism evidence="1 2">
    <name type="scientific">Chitinophaga nivalis</name>
    <dbReference type="NCBI Taxonomy" id="2991709"/>
    <lineage>
        <taxon>Bacteria</taxon>
        <taxon>Pseudomonadati</taxon>
        <taxon>Bacteroidota</taxon>
        <taxon>Chitinophagia</taxon>
        <taxon>Chitinophagales</taxon>
        <taxon>Chitinophagaceae</taxon>
        <taxon>Chitinophaga</taxon>
    </lineage>
</organism>
<dbReference type="InterPro" id="IPR058238">
    <property type="entry name" value="Lant_leader_dom"/>
</dbReference>
<dbReference type="NCBIfam" id="NF038153">
    <property type="entry name" value="lant_leader_L1a"/>
    <property type="match status" value="1"/>
</dbReference>
<name>A0ABT3IJ58_9BACT</name>